<reference evidence="1" key="2">
    <citation type="submission" date="2015-07" db="EMBL/GenBank/DDBJ databases">
        <title>Plasmids, circular viruses and viroids from rat gut.</title>
        <authorList>
            <person name="Jorgensen T.J."/>
            <person name="Hansen M.A."/>
            <person name="Xu Z."/>
            <person name="Tabak M.A."/>
            <person name="Sorensen S.J."/>
            <person name="Hansen L.H."/>
        </authorList>
    </citation>
    <scope>NUCLEOTIDE SEQUENCE</scope>
    <source>
        <strain evidence="1">RGFK1192</strain>
    </source>
</reference>
<organism evidence="1">
    <name type="scientific">uncultured prokaryote</name>
    <dbReference type="NCBI Taxonomy" id="198431"/>
    <lineage>
        <taxon>unclassified sequences</taxon>
        <taxon>environmental samples</taxon>
    </lineage>
</organism>
<accession>A0A0H5Q3K6</accession>
<dbReference type="AlphaFoldDB" id="A0A0H5Q3K6"/>
<reference evidence="1" key="1">
    <citation type="submission" date="2015-06" db="EMBL/GenBank/DDBJ databases">
        <authorList>
            <person name="Joergensen T."/>
        </authorList>
    </citation>
    <scope>NUCLEOTIDE SEQUENCE</scope>
    <source>
        <strain evidence="1">RGFK1192</strain>
    </source>
</reference>
<dbReference type="EMBL" id="LN853766">
    <property type="protein sequence ID" value="CRY96646.1"/>
    <property type="molecule type" value="Genomic_DNA"/>
</dbReference>
<proteinExistence type="predicted"/>
<name>A0A0H5Q3K6_9ZZZZ</name>
<protein>
    <submittedName>
        <fullName evidence="1">Uncharacterized protein</fullName>
    </submittedName>
</protein>
<sequence length="200" mass="20510">MSLVIPVGFGLAAIQVTGAAGTAPYVTTMGVDLAAAEGDYVAAANNVLASYVDAFEGLTGENFIMDRVSLFVGDGDGGGSVESTDPGTAGLRDGDMAPVGMAAIARKVTTDLGRKGKGRMFLPGMLADLDVDEGGSIPTASRDIFTARATSFLTNLLDADPAMPLPPVLFHSEGSVSTVPTPIQGMVCSEKVGWIRGRIR</sequence>
<evidence type="ECO:0000313" key="1">
    <source>
        <dbReference type="EMBL" id="CRY96646.1"/>
    </source>
</evidence>